<feature type="transmembrane region" description="Helical" evidence="9">
    <location>
        <begin position="110"/>
        <end position="128"/>
    </location>
</feature>
<keyword evidence="2" id="KW-0813">Transport</keyword>
<comment type="similarity">
    <text evidence="8">Belongs to the binding-protein-dependent transport system permease family. LivHM subfamily.</text>
</comment>
<feature type="transmembrane region" description="Helical" evidence="9">
    <location>
        <begin position="251"/>
        <end position="268"/>
    </location>
</feature>
<keyword evidence="6 9" id="KW-1133">Transmembrane helix</keyword>
<feature type="transmembrane region" description="Helical" evidence="9">
    <location>
        <begin position="288"/>
        <end position="305"/>
    </location>
</feature>
<evidence type="ECO:0000256" key="9">
    <source>
        <dbReference type="SAM" id="Phobius"/>
    </source>
</evidence>
<dbReference type="GO" id="GO:0015658">
    <property type="term" value="F:branched-chain amino acid transmembrane transporter activity"/>
    <property type="evidence" value="ECO:0007669"/>
    <property type="project" value="InterPro"/>
</dbReference>
<dbReference type="PANTHER" id="PTHR11795">
    <property type="entry name" value="BRANCHED-CHAIN AMINO ACID TRANSPORT SYSTEM PERMEASE PROTEIN LIVH"/>
    <property type="match status" value="1"/>
</dbReference>
<feature type="transmembrane region" description="Helical" evidence="9">
    <location>
        <begin position="326"/>
        <end position="343"/>
    </location>
</feature>
<feature type="transmembrane region" description="Helical" evidence="9">
    <location>
        <begin position="563"/>
        <end position="596"/>
    </location>
</feature>
<dbReference type="Proteomes" id="UP000307768">
    <property type="component" value="Unassembled WGS sequence"/>
</dbReference>
<feature type="transmembrane region" description="Helical" evidence="9">
    <location>
        <begin position="42"/>
        <end position="64"/>
    </location>
</feature>
<proteinExistence type="inferred from homology"/>
<dbReference type="CDD" id="cd06582">
    <property type="entry name" value="TM_PBP1_LivH_like"/>
    <property type="match status" value="1"/>
</dbReference>
<feature type="transmembrane region" description="Helical" evidence="9">
    <location>
        <begin position="202"/>
        <end position="223"/>
    </location>
</feature>
<evidence type="ECO:0000256" key="4">
    <source>
        <dbReference type="ARBA" id="ARBA00022692"/>
    </source>
</evidence>
<dbReference type="OrthoDB" id="9807115at2"/>
<feature type="transmembrane region" description="Helical" evidence="9">
    <location>
        <begin position="404"/>
        <end position="423"/>
    </location>
</feature>
<reference evidence="10 11" key="1">
    <citation type="submission" date="2019-09" db="EMBL/GenBank/DDBJ databases">
        <title>Mumia zhuanghuii sp. nov. isolated from the intestinal contents of plateau pika (Ochotona curzoniae) in the Qinghai-Tibet plateau of China.</title>
        <authorList>
            <person name="Tian Z."/>
        </authorList>
    </citation>
    <scope>NUCLEOTIDE SEQUENCE [LARGE SCALE GENOMIC DNA]</scope>
    <source>
        <strain evidence="11">350</strain>
    </source>
</reference>
<dbReference type="EMBL" id="VDFQ02000003">
    <property type="protein sequence ID" value="KAA1422970.1"/>
    <property type="molecule type" value="Genomic_DNA"/>
</dbReference>
<feature type="transmembrane region" description="Helical" evidence="9">
    <location>
        <begin position="430"/>
        <end position="451"/>
    </location>
</feature>
<dbReference type="InterPro" id="IPR001851">
    <property type="entry name" value="ABC_transp_permease"/>
</dbReference>
<keyword evidence="5" id="KW-0029">Amino-acid transport</keyword>
<organism evidence="10 11">
    <name type="scientific">Mumia zhuanghuii</name>
    <dbReference type="NCBI Taxonomy" id="2585211"/>
    <lineage>
        <taxon>Bacteria</taxon>
        <taxon>Bacillati</taxon>
        <taxon>Actinomycetota</taxon>
        <taxon>Actinomycetes</taxon>
        <taxon>Propionibacteriales</taxon>
        <taxon>Nocardioidaceae</taxon>
        <taxon>Mumia</taxon>
    </lineage>
</organism>
<evidence type="ECO:0000313" key="11">
    <source>
        <dbReference type="Proteomes" id="UP000307768"/>
    </source>
</evidence>
<comment type="subcellular location">
    <subcellularLocation>
        <location evidence="1">Cell membrane</location>
        <topology evidence="1">Multi-pass membrane protein</topology>
    </subcellularLocation>
</comment>
<evidence type="ECO:0000256" key="3">
    <source>
        <dbReference type="ARBA" id="ARBA00022475"/>
    </source>
</evidence>
<feature type="transmembrane region" description="Helical" evidence="9">
    <location>
        <begin position="471"/>
        <end position="498"/>
    </location>
</feature>
<dbReference type="PANTHER" id="PTHR11795:SF450">
    <property type="entry name" value="ABC TRANSPORTER PERMEASE PROTEIN"/>
    <property type="match status" value="1"/>
</dbReference>
<accession>A0A5Q6RY22</accession>
<dbReference type="InterPro" id="IPR043428">
    <property type="entry name" value="LivM-like"/>
</dbReference>
<keyword evidence="4 9" id="KW-0812">Transmembrane</keyword>
<evidence type="ECO:0000313" key="10">
    <source>
        <dbReference type="EMBL" id="KAA1422970.1"/>
    </source>
</evidence>
<dbReference type="GO" id="GO:0006865">
    <property type="term" value="P:amino acid transport"/>
    <property type="evidence" value="ECO:0007669"/>
    <property type="project" value="UniProtKB-KW"/>
</dbReference>
<dbReference type="GO" id="GO:0005886">
    <property type="term" value="C:plasma membrane"/>
    <property type="evidence" value="ECO:0007669"/>
    <property type="project" value="UniProtKB-SubCell"/>
</dbReference>
<gene>
    <name evidence="10" type="ORF">FE697_012610</name>
</gene>
<dbReference type="AlphaFoldDB" id="A0A5Q6RY22"/>
<evidence type="ECO:0000256" key="1">
    <source>
        <dbReference type="ARBA" id="ARBA00004651"/>
    </source>
</evidence>
<evidence type="ECO:0000256" key="2">
    <source>
        <dbReference type="ARBA" id="ARBA00022448"/>
    </source>
</evidence>
<evidence type="ECO:0000256" key="7">
    <source>
        <dbReference type="ARBA" id="ARBA00023136"/>
    </source>
</evidence>
<feature type="transmembrane region" description="Helical" evidence="9">
    <location>
        <begin position="608"/>
        <end position="628"/>
    </location>
</feature>
<keyword evidence="3" id="KW-1003">Cell membrane</keyword>
<name>A0A5Q6RY22_9ACTN</name>
<evidence type="ECO:0000256" key="8">
    <source>
        <dbReference type="ARBA" id="ARBA00037998"/>
    </source>
</evidence>
<feature type="transmembrane region" description="Helical" evidence="9">
    <location>
        <begin position="148"/>
        <end position="173"/>
    </location>
</feature>
<dbReference type="InterPro" id="IPR052157">
    <property type="entry name" value="BCAA_transport_permease"/>
</dbReference>
<dbReference type="CDD" id="cd06581">
    <property type="entry name" value="TM_PBP1_LivM_like"/>
    <property type="match status" value="1"/>
</dbReference>
<protein>
    <submittedName>
        <fullName evidence="10">ABC transporter permease</fullName>
    </submittedName>
</protein>
<feature type="transmembrane region" description="Helical" evidence="9">
    <location>
        <begin position="229"/>
        <end position="246"/>
    </location>
</feature>
<feature type="transmembrane region" description="Helical" evidence="9">
    <location>
        <begin position="349"/>
        <end position="367"/>
    </location>
</feature>
<keyword evidence="7 9" id="KW-0472">Membrane</keyword>
<evidence type="ECO:0000256" key="5">
    <source>
        <dbReference type="ARBA" id="ARBA00022970"/>
    </source>
</evidence>
<feature type="transmembrane region" description="Helical" evidence="9">
    <location>
        <begin position="374"/>
        <end position="392"/>
    </location>
</feature>
<comment type="caution">
    <text evidence="10">The sequence shown here is derived from an EMBL/GenBank/DDBJ whole genome shotgun (WGS) entry which is preliminary data.</text>
</comment>
<sequence length="649" mass="66794">MDQLVLFVTLGFAVGAVYAVIASSLVAVHAATGVLNFAQGSIALWGVWVAAELGATGTLILPIGSVQIADGPAPTTVAVAIGVASSALVALLTHLLVMRPLRSAPALSQVVASVGVMLLIVSLVPLRFDTTGAVAAPILPSGTIEVLGAQVAVADLIVLGLALTVAVLLAAYFRFTRWGTATRASAEDETALRLTGWSPDRLAALVWFTTGAATGLVAVVGSPSIGLDPISYTFYVLPGLAAALIARLRSVLVAAAAGLAIGVFQSLLMMMSTYDFWPVWAQAGFGETVPFLIVMVALFVFGRSIPERGGVQTLRMPPVRPPRTRPVYALVVVAATVAAILLTEGSWRFGVVTSIIMMLIALSLVVLTGYLGQISLAAMAFAGTGGFVLSRVTTEYGVPFPLSLVLPALAATVLGVIVGIPALRIRGAHLAVVTLAGALAIQTFVFGNPAFTPYEGNLIEDPTLFGLDLGVRSGTVLTTTSFALMVLVVVGTLTWATARLMRGRTGRSFLAIRSNERAAASVGIDVAGTKLLGFAFSAFLAGIGGCLIGYSRGQLSVESFTVFVGLTLLCTVYVAGITSLAGAVVAGLLAPLGVLATFLEGTLGVGHLYSLIAAIALVVTAVLNPVGITGSVRQASEHLIHRRTTRAQL</sequence>
<dbReference type="Pfam" id="PF02653">
    <property type="entry name" value="BPD_transp_2"/>
    <property type="match status" value="2"/>
</dbReference>
<feature type="transmembrane region" description="Helical" evidence="9">
    <location>
        <begin position="76"/>
        <end position="98"/>
    </location>
</feature>
<dbReference type="RefSeq" id="WP_149769921.1">
    <property type="nucleotide sequence ID" value="NZ_VDFQ02000003.1"/>
</dbReference>
<evidence type="ECO:0000256" key="6">
    <source>
        <dbReference type="ARBA" id="ARBA00022989"/>
    </source>
</evidence>
<feature type="transmembrane region" description="Helical" evidence="9">
    <location>
        <begin position="6"/>
        <end position="30"/>
    </location>
</feature>